<feature type="compositionally biased region" description="Basic and acidic residues" evidence="1">
    <location>
        <begin position="73"/>
        <end position="82"/>
    </location>
</feature>
<dbReference type="EMBL" id="JASPKY010000297">
    <property type="protein sequence ID" value="KAK9710169.1"/>
    <property type="molecule type" value="Genomic_DNA"/>
</dbReference>
<reference evidence="2 3" key="1">
    <citation type="journal article" date="2024" name="BMC Genomics">
        <title>De novo assembly and annotation of Popillia japonica's genome with initial clues to its potential as an invasive pest.</title>
        <authorList>
            <person name="Cucini C."/>
            <person name="Boschi S."/>
            <person name="Funari R."/>
            <person name="Cardaioli E."/>
            <person name="Iannotti N."/>
            <person name="Marturano G."/>
            <person name="Paoli F."/>
            <person name="Bruttini M."/>
            <person name="Carapelli A."/>
            <person name="Frati F."/>
            <person name="Nardi F."/>
        </authorList>
    </citation>
    <scope>NUCLEOTIDE SEQUENCE [LARGE SCALE GENOMIC DNA]</scope>
    <source>
        <strain evidence="2">DMR45628</strain>
    </source>
</reference>
<evidence type="ECO:0000256" key="1">
    <source>
        <dbReference type="SAM" id="MobiDB-lite"/>
    </source>
</evidence>
<organism evidence="2 3">
    <name type="scientific">Popillia japonica</name>
    <name type="common">Japanese beetle</name>
    <dbReference type="NCBI Taxonomy" id="7064"/>
    <lineage>
        <taxon>Eukaryota</taxon>
        <taxon>Metazoa</taxon>
        <taxon>Ecdysozoa</taxon>
        <taxon>Arthropoda</taxon>
        <taxon>Hexapoda</taxon>
        <taxon>Insecta</taxon>
        <taxon>Pterygota</taxon>
        <taxon>Neoptera</taxon>
        <taxon>Endopterygota</taxon>
        <taxon>Coleoptera</taxon>
        <taxon>Polyphaga</taxon>
        <taxon>Scarabaeiformia</taxon>
        <taxon>Scarabaeidae</taxon>
        <taxon>Rutelinae</taxon>
        <taxon>Popillia</taxon>
    </lineage>
</organism>
<dbReference type="Proteomes" id="UP001458880">
    <property type="component" value="Unassembled WGS sequence"/>
</dbReference>
<protein>
    <submittedName>
        <fullName evidence="2">Uncharacterized protein</fullName>
    </submittedName>
</protein>
<sequence length="101" mass="11586">MLRRRTNTSKMWFKNVTAKMNNDDNRHVSHTCYTVDCVLLEENQVDLIHIMYRGATIIQLRFAGPDAKKQFLEEGFRNRNEDSGNSSPVSNQSSTPSPPLD</sequence>
<evidence type="ECO:0000313" key="3">
    <source>
        <dbReference type="Proteomes" id="UP001458880"/>
    </source>
</evidence>
<accession>A0AAW1JZC1</accession>
<dbReference type="AlphaFoldDB" id="A0AAW1JZC1"/>
<proteinExistence type="predicted"/>
<feature type="region of interest" description="Disordered" evidence="1">
    <location>
        <begin position="73"/>
        <end position="101"/>
    </location>
</feature>
<feature type="compositionally biased region" description="Low complexity" evidence="1">
    <location>
        <begin position="83"/>
        <end position="95"/>
    </location>
</feature>
<gene>
    <name evidence="2" type="ORF">QE152_g26149</name>
</gene>
<comment type="caution">
    <text evidence="2">The sequence shown here is derived from an EMBL/GenBank/DDBJ whole genome shotgun (WGS) entry which is preliminary data.</text>
</comment>
<name>A0AAW1JZC1_POPJA</name>
<evidence type="ECO:0000313" key="2">
    <source>
        <dbReference type="EMBL" id="KAK9710169.1"/>
    </source>
</evidence>
<keyword evidence="3" id="KW-1185">Reference proteome</keyword>